<evidence type="ECO:0000256" key="1">
    <source>
        <dbReference type="ARBA" id="ARBA00022741"/>
    </source>
</evidence>
<dbReference type="GO" id="GO:0016887">
    <property type="term" value="F:ATP hydrolysis activity"/>
    <property type="evidence" value="ECO:0007669"/>
    <property type="project" value="TreeGrafter"/>
</dbReference>
<proteinExistence type="predicted"/>
<sequence length="417" mass="43693">MIGIAVSAPLEREDAIVREAARHGHRVAIRAATAADLIERLAARPADAEPRIDLVLVVADEHHASRALVEACDERALRLLALADSAAERARAATLGLEAVAWADGFAAVEAAATPSADEAPAAARERGRVIAVWGPAGAPGRTTAAIALAAELALLGRRVALVDADTTSASVAPALGLLDESPGFAAAARLARAGSLTVDELDRVAQQVPTMGGVVRVLTGIGRASRWPELGGDRVAEVLERCRDWVDCTVVDVAASLERDEEISSDLFAPRRHAATIAALEGADEIVAVSGGDAVGIARLVRALPELRELVPQGRVRVVVNKVRASAIGVAPELAVQETLRRLAAVTPEACWPYDARAADAALLEGRPLVDVAGRSRLRRRVQELAAALLPGDAPPSRAALRAAERPRRSWRAALR</sequence>
<keyword evidence="2" id="KW-0067">ATP-binding</keyword>
<dbReference type="GO" id="GO:0005524">
    <property type="term" value="F:ATP binding"/>
    <property type="evidence" value="ECO:0007669"/>
    <property type="project" value="UniProtKB-KW"/>
</dbReference>
<evidence type="ECO:0000256" key="2">
    <source>
        <dbReference type="ARBA" id="ARBA00022840"/>
    </source>
</evidence>
<dbReference type="Pfam" id="PF01656">
    <property type="entry name" value="CbiA"/>
    <property type="match status" value="1"/>
</dbReference>
<dbReference type="PANTHER" id="PTHR43384:SF6">
    <property type="entry name" value="SEPTUM SITE-DETERMINING PROTEIN MIND HOMOLOG, CHLOROPLASTIC"/>
    <property type="match status" value="1"/>
</dbReference>
<dbReference type="Proteomes" id="UP000323221">
    <property type="component" value="Unassembled WGS sequence"/>
</dbReference>
<reference evidence="4 5" key="1">
    <citation type="submission" date="2019-08" db="EMBL/GenBank/DDBJ databases">
        <title>Agrococcus lahaulensis sp. nov., isolated from a cold desert of the Indian Himalayas.</title>
        <authorList>
            <person name="Qu J.H."/>
        </authorList>
    </citation>
    <scope>NUCLEOTIDE SEQUENCE [LARGE SCALE GENOMIC DNA]</scope>
    <source>
        <strain evidence="4 5">NS18</strain>
    </source>
</reference>
<organism evidence="4 5">
    <name type="scientific">Agrococcus sediminis</name>
    <dbReference type="NCBI Taxonomy" id="2599924"/>
    <lineage>
        <taxon>Bacteria</taxon>
        <taxon>Bacillati</taxon>
        <taxon>Actinomycetota</taxon>
        <taxon>Actinomycetes</taxon>
        <taxon>Micrococcales</taxon>
        <taxon>Microbacteriaceae</taxon>
        <taxon>Agrococcus</taxon>
    </lineage>
</organism>
<protein>
    <submittedName>
        <fullName evidence="4">Regulator</fullName>
    </submittedName>
</protein>
<dbReference type="InterPro" id="IPR027417">
    <property type="entry name" value="P-loop_NTPase"/>
</dbReference>
<dbReference type="RefSeq" id="WP_146358038.1">
    <property type="nucleotide sequence ID" value="NZ_VOIR01000018.1"/>
</dbReference>
<dbReference type="SUPFAM" id="SSF52540">
    <property type="entry name" value="P-loop containing nucleoside triphosphate hydrolases"/>
    <property type="match status" value="1"/>
</dbReference>
<keyword evidence="5" id="KW-1185">Reference proteome</keyword>
<dbReference type="OrthoDB" id="3217709at2"/>
<gene>
    <name evidence="4" type="ORF">FQ330_12610</name>
</gene>
<dbReference type="InterPro" id="IPR050625">
    <property type="entry name" value="ParA/MinD_ATPase"/>
</dbReference>
<dbReference type="GO" id="GO:0005829">
    <property type="term" value="C:cytosol"/>
    <property type="evidence" value="ECO:0007669"/>
    <property type="project" value="TreeGrafter"/>
</dbReference>
<accession>A0A5M8Q626</accession>
<dbReference type="GO" id="GO:0051782">
    <property type="term" value="P:negative regulation of cell division"/>
    <property type="evidence" value="ECO:0007669"/>
    <property type="project" value="TreeGrafter"/>
</dbReference>
<dbReference type="EMBL" id="VOIR01000018">
    <property type="protein sequence ID" value="KAA6430558.1"/>
    <property type="molecule type" value="Genomic_DNA"/>
</dbReference>
<dbReference type="InterPro" id="IPR002586">
    <property type="entry name" value="CobQ/CobB/MinD/ParA_Nub-bd_dom"/>
</dbReference>
<evidence type="ECO:0000259" key="3">
    <source>
        <dbReference type="Pfam" id="PF01656"/>
    </source>
</evidence>
<evidence type="ECO:0000313" key="5">
    <source>
        <dbReference type="Proteomes" id="UP000323221"/>
    </source>
</evidence>
<evidence type="ECO:0000313" key="4">
    <source>
        <dbReference type="EMBL" id="KAA6430558.1"/>
    </source>
</evidence>
<dbReference type="GO" id="GO:0009898">
    <property type="term" value="C:cytoplasmic side of plasma membrane"/>
    <property type="evidence" value="ECO:0007669"/>
    <property type="project" value="TreeGrafter"/>
</dbReference>
<name>A0A5M8Q626_9MICO</name>
<keyword evidence="1" id="KW-0547">Nucleotide-binding</keyword>
<comment type="caution">
    <text evidence="4">The sequence shown here is derived from an EMBL/GenBank/DDBJ whole genome shotgun (WGS) entry which is preliminary data.</text>
</comment>
<dbReference type="AlphaFoldDB" id="A0A5M8Q626"/>
<feature type="domain" description="CobQ/CobB/MinD/ParA nucleotide binding" evidence="3">
    <location>
        <begin position="131"/>
        <end position="339"/>
    </location>
</feature>
<dbReference type="PANTHER" id="PTHR43384">
    <property type="entry name" value="SEPTUM SITE-DETERMINING PROTEIN MIND HOMOLOG, CHLOROPLASTIC-RELATED"/>
    <property type="match status" value="1"/>
</dbReference>
<dbReference type="Gene3D" id="3.40.50.300">
    <property type="entry name" value="P-loop containing nucleotide triphosphate hydrolases"/>
    <property type="match status" value="1"/>
</dbReference>